<dbReference type="EMBL" id="BART01006725">
    <property type="protein sequence ID" value="GAG68683.1"/>
    <property type="molecule type" value="Genomic_DNA"/>
</dbReference>
<evidence type="ECO:0008006" key="2">
    <source>
        <dbReference type="Google" id="ProtNLM"/>
    </source>
</evidence>
<gene>
    <name evidence="1" type="ORF">S01H4_15339</name>
</gene>
<comment type="caution">
    <text evidence="1">The sequence shown here is derived from an EMBL/GenBank/DDBJ whole genome shotgun (WGS) entry which is preliminary data.</text>
</comment>
<sequence length="64" mass="7258">MQSIGKKAKDSAFKLKNISTTTKNNVIFQMANNIEHEMKAIIEANKIDLENAVKNNVEKVKINR</sequence>
<dbReference type="Gene3D" id="3.40.605.10">
    <property type="entry name" value="Aldehyde Dehydrogenase, Chain A, domain 1"/>
    <property type="match status" value="1"/>
</dbReference>
<name>X1A7A7_9ZZZZ</name>
<dbReference type="GO" id="GO:0016491">
    <property type="term" value="F:oxidoreductase activity"/>
    <property type="evidence" value="ECO:0007669"/>
    <property type="project" value="InterPro"/>
</dbReference>
<proteinExistence type="predicted"/>
<feature type="non-terminal residue" evidence="1">
    <location>
        <position position="64"/>
    </location>
</feature>
<accession>X1A7A7</accession>
<dbReference type="AlphaFoldDB" id="X1A7A7"/>
<protein>
    <recommendedName>
        <fullName evidence="2">Gamma-glutamyl phosphate reductase</fullName>
    </recommendedName>
</protein>
<dbReference type="InterPro" id="IPR016162">
    <property type="entry name" value="Ald_DH_N"/>
</dbReference>
<reference evidence="1" key="1">
    <citation type="journal article" date="2014" name="Front. Microbiol.">
        <title>High frequency of phylogenetically diverse reductive dehalogenase-homologous genes in deep subseafloor sedimentary metagenomes.</title>
        <authorList>
            <person name="Kawai M."/>
            <person name="Futagami T."/>
            <person name="Toyoda A."/>
            <person name="Takaki Y."/>
            <person name="Nishi S."/>
            <person name="Hori S."/>
            <person name="Arai W."/>
            <person name="Tsubouchi T."/>
            <person name="Morono Y."/>
            <person name="Uchiyama I."/>
            <person name="Ito T."/>
            <person name="Fujiyama A."/>
            <person name="Inagaki F."/>
            <person name="Takami H."/>
        </authorList>
    </citation>
    <scope>NUCLEOTIDE SEQUENCE</scope>
    <source>
        <strain evidence="1">Expedition CK06-06</strain>
    </source>
</reference>
<evidence type="ECO:0000313" key="1">
    <source>
        <dbReference type="EMBL" id="GAG68683.1"/>
    </source>
</evidence>
<organism evidence="1">
    <name type="scientific">marine sediment metagenome</name>
    <dbReference type="NCBI Taxonomy" id="412755"/>
    <lineage>
        <taxon>unclassified sequences</taxon>
        <taxon>metagenomes</taxon>
        <taxon>ecological metagenomes</taxon>
    </lineage>
</organism>